<sequence>MEQPVATTWRRKLAVVVVLALVVFGVATVRLFVLPELTPLPAHADAIIELAGPGNRDAATMALVHAGKAPVVAQSTVPVEAGTHRCLPASAGVEVLCFNPDPGTTRGEARYIGEMAAQRHWQSVIIVTTPDHALRAQLRVSRCFPGTVYVATAPLPWWDWFRQIPYQWAASAKALLFQTSC</sequence>
<proteinExistence type="predicted"/>
<dbReference type="Proteomes" id="UP000585638">
    <property type="component" value="Unassembled WGS sequence"/>
</dbReference>
<dbReference type="EMBL" id="JACHIR010000001">
    <property type="protein sequence ID" value="MBB5895145.1"/>
    <property type="molecule type" value="Genomic_DNA"/>
</dbReference>
<dbReference type="RefSeq" id="WP_246489985.1">
    <property type="nucleotide sequence ID" value="NZ_BAAAWY010000024.1"/>
</dbReference>
<gene>
    <name evidence="2" type="ORF">BJ998_006341</name>
</gene>
<evidence type="ECO:0000256" key="1">
    <source>
        <dbReference type="SAM" id="Phobius"/>
    </source>
</evidence>
<keyword evidence="3" id="KW-1185">Reference proteome</keyword>
<feature type="transmembrane region" description="Helical" evidence="1">
    <location>
        <begin position="12"/>
        <end position="33"/>
    </location>
</feature>
<evidence type="ECO:0000313" key="2">
    <source>
        <dbReference type="EMBL" id="MBB5895145.1"/>
    </source>
</evidence>
<dbReference type="AlphaFoldDB" id="A0A7W9NJP1"/>
<name>A0A7W9NJP1_9PSEU</name>
<keyword evidence="1" id="KW-1133">Transmembrane helix</keyword>
<protein>
    <submittedName>
        <fullName evidence="2">Uncharacterized SAM-binding protein YcdF (DUF218 family)</fullName>
    </submittedName>
</protein>
<evidence type="ECO:0000313" key="3">
    <source>
        <dbReference type="Proteomes" id="UP000585638"/>
    </source>
</evidence>
<accession>A0A7W9NJP1</accession>
<organism evidence="2 3">
    <name type="scientific">Kutzneria kofuensis</name>
    <dbReference type="NCBI Taxonomy" id="103725"/>
    <lineage>
        <taxon>Bacteria</taxon>
        <taxon>Bacillati</taxon>
        <taxon>Actinomycetota</taxon>
        <taxon>Actinomycetes</taxon>
        <taxon>Pseudonocardiales</taxon>
        <taxon>Pseudonocardiaceae</taxon>
        <taxon>Kutzneria</taxon>
    </lineage>
</organism>
<keyword evidence="1" id="KW-0472">Membrane</keyword>
<keyword evidence="1" id="KW-0812">Transmembrane</keyword>
<comment type="caution">
    <text evidence="2">The sequence shown here is derived from an EMBL/GenBank/DDBJ whole genome shotgun (WGS) entry which is preliminary data.</text>
</comment>
<reference evidence="2 3" key="1">
    <citation type="submission" date="2020-08" db="EMBL/GenBank/DDBJ databases">
        <title>Sequencing the genomes of 1000 actinobacteria strains.</title>
        <authorList>
            <person name="Klenk H.-P."/>
        </authorList>
    </citation>
    <scope>NUCLEOTIDE SEQUENCE [LARGE SCALE GENOMIC DNA]</scope>
    <source>
        <strain evidence="2 3">DSM 43851</strain>
    </source>
</reference>